<evidence type="ECO:0000256" key="4">
    <source>
        <dbReference type="ARBA" id="ARBA00023054"/>
    </source>
</evidence>
<dbReference type="PANTHER" id="PTHR30288">
    <property type="entry name" value="FLAGELLAR CAP/ASSEMBLY PROTEIN FLID"/>
    <property type="match status" value="1"/>
</dbReference>
<comment type="similarity">
    <text evidence="2">Belongs to the FliD family.</text>
</comment>
<evidence type="ECO:0000256" key="1">
    <source>
        <dbReference type="ARBA" id="ARBA00004365"/>
    </source>
</evidence>
<evidence type="ECO:0000313" key="12">
    <source>
        <dbReference type="Proteomes" id="UP000528322"/>
    </source>
</evidence>
<dbReference type="PANTHER" id="PTHR30288:SF0">
    <property type="entry name" value="FLAGELLAR HOOK-ASSOCIATED PROTEIN 2"/>
    <property type="match status" value="1"/>
</dbReference>
<feature type="domain" description="Flagellar hook-associated protein 2 N-terminal" evidence="9">
    <location>
        <begin position="10"/>
        <end position="105"/>
    </location>
</feature>
<comment type="subunit">
    <text evidence="3">Homopentamer.</text>
</comment>
<keyword evidence="5" id="KW-0975">Bacterial flagellum</keyword>
<dbReference type="GO" id="GO:0071973">
    <property type="term" value="P:bacterial-type flagellum-dependent cell motility"/>
    <property type="evidence" value="ECO:0007669"/>
    <property type="project" value="TreeGrafter"/>
</dbReference>
<dbReference type="Pfam" id="PF02465">
    <property type="entry name" value="FliD_N"/>
    <property type="match status" value="1"/>
</dbReference>
<organism evidence="11 12">
    <name type="scientific">Desulfurispira natronophila</name>
    <dbReference type="NCBI Taxonomy" id="682562"/>
    <lineage>
        <taxon>Bacteria</taxon>
        <taxon>Pseudomonadati</taxon>
        <taxon>Chrysiogenota</taxon>
        <taxon>Chrysiogenia</taxon>
        <taxon>Chrysiogenales</taxon>
        <taxon>Chrysiogenaceae</taxon>
        <taxon>Desulfurispira</taxon>
    </lineage>
</organism>
<comment type="caution">
    <text evidence="11">The sequence shown here is derived from an EMBL/GenBank/DDBJ whole genome shotgun (WGS) entry which is preliminary data.</text>
</comment>
<dbReference type="Gene3D" id="3.30.70.2120">
    <property type="match status" value="1"/>
</dbReference>
<protein>
    <recommendedName>
        <fullName evidence="7">Filament cap protein</fullName>
    </recommendedName>
    <alternativeName>
        <fullName evidence="6">Flagellar cap protein</fullName>
    </alternativeName>
</protein>
<keyword evidence="4 8" id="KW-0175">Coiled coil</keyword>
<evidence type="ECO:0000256" key="6">
    <source>
        <dbReference type="ARBA" id="ARBA00033074"/>
    </source>
</evidence>
<evidence type="ECO:0000259" key="9">
    <source>
        <dbReference type="Pfam" id="PF02465"/>
    </source>
</evidence>
<dbReference type="RefSeq" id="WP_183730950.1">
    <property type="nucleotide sequence ID" value="NZ_JACHID010000005.1"/>
</dbReference>
<evidence type="ECO:0000256" key="8">
    <source>
        <dbReference type="SAM" id="Coils"/>
    </source>
</evidence>
<evidence type="ECO:0000256" key="3">
    <source>
        <dbReference type="ARBA" id="ARBA00011255"/>
    </source>
</evidence>
<accession>A0A7W7Y4F3</accession>
<evidence type="ECO:0000259" key="10">
    <source>
        <dbReference type="Pfam" id="PF07195"/>
    </source>
</evidence>
<dbReference type="InterPro" id="IPR040026">
    <property type="entry name" value="FliD"/>
</dbReference>
<dbReference type="Pfam" id="PF07195">
    <property type="entry name" value="FliD_C"/>
    <property type="match status" value="1"/>
</dbReference>
<reference evidence="11 12" key="1">
    <citation type="submission" date="2020-08" db="EMBL/GenBank/DDBJ databases">
        <title>Genomic Encyclopedia of Type Strains, Phase IV (KMG-IV): sequencing the most valuable type-strain genomes for metagenomic binning, comparative biology and taxonomic classification.</title>
        <authorList>
            <person name="Goeker M."/>
        </authorList>
    </citation>
    <scope>NUCLEOTIDE SEQUENCE [LARGE SCALE GENOMIC DNA]</scope>
    <source>
        <strain evidence="11 12">DSM 22071</strain>
    </source>
</reference>
<evidence type="ECO:0000256" key="5">
    <source>
        <dbReference type="ARBA" id="ARBA00023143"/>
    </source>
</evidence>
<gene>
    <name evidence="11" type="ORF">HNR37_001042</name>
</gene>
<keyword evidence="11" id="KW-0282">Flagellum</keyword>
<sequence>MSGINFMGVSGLPTGDIMDQMMEVRSQRIGRLLDDREKVELKKSAFMNVNNDLMGLRNQLLDMNLQSTFLNREVSSSNEALVSATAGANADKTSHTVDVTRIARAPSASSHYTRATISQANIKNTTNISGVSSYYEGMLSAKHDINVSKIPIDDGLGSNIGNYAVATNRITVDNKPTMLALMGESVEKTDTDKLGQFDGTIAAGQTLSLSVNGKEVTIEFEEEIPEGTSLATVANILDTKINDALNAAHNTRSHRYVAVGDSGFWGAGQSGLNIYNTELTANESLEITGGTAQAALGFDTTATTRVDEIVKSTGVFYADEADAETAMEELRQQMGQAYSAGPPPQFNSIVDGTMNFQAGTGGLQEGNMRIITGNELRLGERSYSKVNGAGDIGTITPSESLSTAGFDDYNAEDAKGYFTINGVRIDILQRPEDADPDDPDPDPTVNEILGAINSSNAGVTASFDTVENRFILTANEANDKTIRVGEMGDTSNFLEMAGLTVNAGAESAQGSANPSVDPTLVPPGLGISKGIFTINGVSIYVTERESLNDMIDKINNSGAGVIANYDTASDTFSITGKLKEGKTNQRHIEFGSENDTSNFLRQVNLIQHTPEIAEANGYDRVTREGERGEDALFSYNGVMYSKTVNEIEGMPGGIDLDLKGPTQGAITLNVTGETDTALDRVADFIANYNTVMERVTPFRLSDEERRFLEPLSPDKMAGMTFNEQDEYMEKYRQFNEQEFIRKSSESRTIASTLRRIATDFYGDEGSSIRSLGDMGIEVAGKDNFRVLMKGMLLIDSTDRDEIKEALKGNTRFMSAISNNEEEVYNLFAKQDSDGNPIGLSRKLEETVNDYVFTNGLIQNKVRTGGFIDREMDRVNQSIEREQRSLQRYEESLRRQFAMLERRMSDLDAQSSAIMGMVNQGGQQ</sequence>
<dbReference type="InterPro" id="IPR010809">
    <property type="entry name" value="FliD_C"/>
</dbReference>
<dbReference type="GO" id="GO:0009421">
    <property type="term" value="C:bacterial-type flagellum filament cap"/>
    <property type="evidence" value="ECO:0007669"/>
    <property type="project" value="InterPro"/>
</dbReference>
<proteinExistence type="inferred from homology"/>
<evidence type="ECO:0000256" key="7">
    <source>
        <dbReference type="ARBA" id="ARBA00033192"/>
    </source>
</evidence>
<dbReference type="AlphaFoldDB" id="A0A7W7Y4F3"/>
<evidence type="ECO:0000313" key="11">
    <source>
        <dbReference type="EMBL" id="MBB5021729.1"/>
    </source>
</evidence>
<keyword evidence="11" id="KW-0966">Cell projection</keyword>
<dbReference type="GO" id="GO:0007155">
    <property type="term" value="P:cell adhesion"/>
    <property type="evidence" value="ECO:0007669"/>
    <property type="project" value="InterPro"/>
</dbReference>
<dbReference type="GO" id="GO:0009424">
    <property type="term" value="C:bacterial-type flagellum hook"/>
    <property type="evidence" value="ECO:0007669"/>
    <property type="project" value="InterPro"/>
</dbReference>
<dbReference type="Proteomes" id="UP000528322">
    <property type="component" value="Unassembled WGS sequence"/>
</dbReference>
<evidence type="ECO:0000256" key="2">
    <source>
        <dbReference type="ARBA" id="ARBA00009764"/>
    </source>
</evidence>
<keyword evidence="12" id="KW-1185">Reference proteome</keyword>
<feature type="coiled-coil region" evidence="8">
    <location>
        <begin position="871"/>
        <end position="909"/>
    </location>
</feature>
<dbReference type="InterPro" id="IPR003481">
    <property type="entry name" value="FliD_N"/>
</dbReference>
<keyword evidence="11" id="KW-0969">Cilium</keyword>
<feature type="domain" description="Flagellar hook-associated protein 2 C-terminal" evidence="10">
    <location>
        <begin position="628"/>
        <end position="907"/>
    </location>
</feature>
<name>A0A7W7Y4F3_9BACT</name>
<dbReference type="EMBL" id="JACHID010000005">
    <property type="protein sequence ID" value="MBB5021729.1"/>
    <property type="molecule type" value="Genomic_DNA"/>
</dbReference>
<comment type="subcellular location">
    <subcellularLocation>
        <location evidence="1">Bacterial flagellum</location>
    </subcellularLocation>
</comment>